<sequence length="569" mass="61559">MNDDLTIRTATPEDVSWALALRHRVYAEELGQHPTNADGLLTDTLDGDNVYLVAARDGEPVGFVSVTPPWVGRFGLDKYVTRAELPLLDEPDVFEVRILTVRPDQRHTGVATLLMYAAMRWVASRGGRTIVAMGRSEVMDLYRGVGLVPTGRTVSSGSVDFEVMSTSVAALTALALGPFAELVERWRTTVTWELDAPFATRPDGCEHGGASFGAIGTAFRTLERRTEVVAADVLDAWFEPAPGARALLAEDPGWLARTSPPSVAEGLLAEIAAHRGLPVDALAVGSGSSDLIFRAFTSWLTPSSRVLLVDPGYGEYAHVTERVVGCHVERFVLRREDGWRVDTGALAATVAAGAYDLVVVVNPNNPTGRLTPAEDLRRAITASPDGTRWWVDEAYLGYVGPGESLAGLAATDPRLVVCTSLSKMYALSGMRAAYLVARPETATAMRRLTPPWQVSLPAQVAAVAALRDPDHYRDAWDRTHELRRDLAKRLDGIGGLEVEDSEANFLCLTLPRGGPSAASFVAALREHDVFLRDLSPLSPAYEGRTVRVAVRDVEENDRIVAACAEVLGR</sequence>
<dbReference type="InterPro" id="IPR000182">
    <property type="entry name" value="GNAT_dom"/>
</dbReference>
<feature type="domain" description="N-acetyltransferase" evidence="5">
    <location>
        <begin position="5"/>
        <end position="169"/>
    </location>
</feature>
<evidence type="ECO:0000313" key="8">
    <source>
        <dbReference type="EMBL" id="NYI37674.1"/>
    </source>
</evidence>
<dbReference type="InterPro" id="IPR004838">
    <property type="entry name" value="NHTrfase_class1_PyrdxlP-BS"/>
</dbReference>
<dbReference type="PANTHER" id="PTHR43643">
    <property type="entry name" value="HISTIDINOL-PHOSPHATE AMINOTRANSFERASE 2"/>
    <property type="match status" value="1"/>
</dbReference>
<dbReference type="Gene3D" id="3.40.640.10">
    <property type="entry name" value="Type I PLP-dependent aspartate aminotransferase-like (Major domain)"/>
    <property type="match status" value="1"/>
</dbReference>
<dbReference type="CDD" id="cd00609">
    <property type="entry name" value="AAT_like"/>
    <property type="match status" value="1"/>
</dbReference>
<dbReference type="InterPro" id="IPR015422">
    <property type="entry name" value="PyrdxlP-dep_Trfase_small"/>
</dbReference>
<evidence type="ECO:0000256" key="1">
    <source>
        <dbReference type="ARBA" id="ARBA00022576"/>
    </source>
</evidence>
<dbReference type="EMBL" id="JACWMT010000002">
    <property type="protein sequence ID" value="MBD1270288.1"/>
    <property type="molecule type" value="Genomic_DNA"/>
</dbReference>
<accession>A0A8I0KJ58</accession>
<dbReference type="SUPFAM" id="SSF53383">
    <property type="entry name" value="PLP-dependent transferases"/>
    <property type="match status" value="1"/>
</dbReference>
<proteinExistence type="inferred from homology"/>
<dbReference type="InterPro" id="IPR004839">
    <property type="entry name" value="Aminotransferase_I/II_large"/>
</dbReference>
<comment type="caution">
    <text evidence="7">The sequence shown here is derived from an EMBL/GenBank/DDBJ whole genome shotgun (WGS) entry which is preliminary data.</text>
</comment>
<dbReference type="EMBL" id="JACBZN010000001">
    <property type="protein sequence ID" value="NYI37674.1"/>
    <property type="molecule type" value="Genomic_DNA"/>
</dbReference>
<dbReference type="InterPro" id="IPR050106">
    <property type="entry name" value="HistidinolP_aminotransfase"/>
</dbReference>
<evidence type="ECO:0000313" key="6">
    <source>
        <dbReference type="EMBL" id="MBD1270288.1"/>
    </source>
</evidence>
<keyword evidence="1 4" id="KW-0032">Aminotransferase</keyword>
<dbReference type="AlphaFoldDB" id="A0A8I0KJ58"/>
<dbReference type="PROSITE" id="PS51186">
    <property type="entry name" value="GNAT"/>
    <property type="match status" value="1"/>
</dbReference>
<evidence type="ECO:0000313" key="10">
    <source>
        <dbReference type="Proteomes" id="UP000659061"/>
    </source>
</evidence>
<dbReference type="GO" id="GO:0030170">
    <property type="term" value="F:pyridoxal phosphate binding"/>
    <property type="evidence" value="ECO:0007669"/>
    <property type="project" value="InterPro"/>
</dbReference>
<comment type="cofactor">
    <cofactor evidence="4">
        <name>pyridoxal 5'-phosphate</name>
        <dbReference type="ChEBI" id="CHEBI:597326"/>
    </cofactor>
</comment>
<gene>
    <name evidence="8" type="ORF">BJ975_001049</name>
    <name evidence="6" type="ORF">IDH50_08605</name>
    <name evidence="7" type="ORF">IDH50_15155</name>
</gene>
<dbReference type="GO" id="GO:0016747">
    <property type="term" value="F:acyltransferase activity, transferring groups other than amino-acyl groups"/>
    <property type="evidence" value="ECO:0007669"/>
    <property type="project" value="InterPro"/>
</dbReference>
<dbReference type="EMBL" id="JACWMT010000003">
    <property type="protein sequence ID" value="MBD1271580.1"/>
    <property type="molecule type" value="Genomic_DNA"/>
</dbReference>
<evidence type="ECO:0000313" key="7">
    <source>
        <dbReference type="EMBL" id="MBD1271580.1"/>
    </source>
</evidence>
<dbReference type="InterPro" id="IPR015421">
    <property type="entry name" value="PyrdxlP-dep_Trfase_major"/>
</dbReference>
<protein>
    <recommendedName>
        <fullName evidence="4">Aminotransferase</fullName>
        <ecNumber evidence="4">2.6.1.-</ecNumber>
    </recommendedName>
</protein>
<name>A0A8I0KJ58_9ACTN</name>
<evidence type="ECO:0000256" key="4">
    <source>
        <dbReference type="RuleBase" id="RU000481"/>
    </source>
</evidence>
<dbReference type="Pfam" id="PF00583">
    <property type="entry name" value="Acetyltransf_1"/>
    <property type="match status" value="1"/>
</dbReference>
<evidence type="ECO:0000256" key="3">
    <source>
        <dbReference type="ARBA" id="ARBA00022898"/>
    </source>
</evidence>
<evidence type="ECO:0000259" key="5">
    <source>
        <dbReference type="PROSITE" id="PS51186"/>
    </source>
</evidence>
<dbReference type="Gene3D" id="3.40.630.30">
    <property type="match status" value="1"/>
</dbReference>
<organism evidence="7 10">
    <name type="scientific">Aeromicrobium tamlense</name>
    <dbReference type="NCBI Taxonomy" id="375541"/>
    <lineage>
        <taxon>Bacteria</taxon>
        <taxon>Bacillati</taxon>
        <taxon>Actinomycetota</taxon>
        <taxon>Actinomycetes</taxon>
        <taxon>Propionibacteriales</taxon>
        <taxon>Nocardioidaceae</taxon>
        <taxon>Aeromicrobium</taxon>
    </lineage>
</organism>
<dbReference type="Proteomes" id="UP000587211">
    <property type="component" value="Unassembled WGS sequence"/>
</dbReference>
<dbReference type="CDD" id="cd04301">
    <property type="entry name" value="NAT_SF"/>
    <property type="match status" value="1"/>
</dbReference>
<dbReference type="InterPro" id="IPR016181">
    <property type="entry name" value="Acyl_CoA_acyltransferase"/>
</dbReference>
<dbReference type="RefSeq" id="WP_179424160.1">
    <property type="nucleotide sequence ID" value="NZ_BAAAMP010000003.1"/>
</dbReference>
<dbReference type="GO" id="GO:0008483">
    <property type="term" value="F:transaminase activity"/>
    <property type="evidence" value="ECO:0007669"/>
    <property type="project" value="UniProtKB-KW"/>
</dbReference>
<dbReference type="InterPro" id="IPR015424">
    <property type="entry name" value="PyrdxlP-dep_Trfase"/>
</dbReference>
<dbReference type="SUPFAM" id="SSF55729">
    <property type="entry name" value="Acyl-CoA N-acyltransferases (Nat)"/>
    <property type="match status" value="1"/>
</dbReference>
<keyword evidence="2 4" id="KW-0808">Transferase</keyword>
<dbReference type="EC" id="2.6.1.-" evidence="4"/>
<dbReference type="Gene3D" id="3.90.1150.10">
    <property type="entry name" value="Aspartate Aminotransferase, domain 1"/>
    <property type="match status" value="1"/>
</dbReference>
<dbReference type="Proteomes" id="UP000659061">
    <property type="component" value="Unassembled WGS sequence"/>
</dbReference>
<dbReference type="PANTHER" id="PTHR43643:SF3">
    <property type="entry name" value="HISTIDINOL-PHOSPHATE AMINOTRANSFERASE"/>
    <property type="match status" value="1"/>
</dbReference>
<evidence type="ECO:0000256" key="2">
    <source>
        <dbReference type="ARBA" id="ARBA00022679"/>
    </source>
</evidence>
<reference evidence="8 9" key="1">
    <citation type="submission" date="2020-07" db="EMBL/GenBank/DDBJ databases">
        <title>Sequencing the genomes of 1000 actinobacteria strains.</title>
        <authorList>
            <person name="Klenk H.-P."/>
        </authorList>
    </citation>
    <scope>NUCLEOTIDE SEQUENCE [LARGE SCALE GENOMIC DNA]</scope>
    <source>
        <strain evidence="8 9">DSM 19087</strain>
    </source>
</reference>
<evidence type="ECO:0000313" key="9">
    <source>
        <dbReference type="Proteomes" id="UP000587211"/>
    </source>
</evidence>
<comment type="similarity">
    <text evidence="4">Belongs to the class-I pyridoxal-phosphate-dependent aminotransferase family.</text>
</comment>
<dbReference type="PROSITE" id="PS00105">
    <property type="entry name" value="AA_TRANSFER_CLASS_1"/>
    <property type="match status" value="1"/>
</dbReference>
<keyword evidence="3" id="KW-0663">Pyridoxal phosphate</keyword>
<reference evidence="7" key="2">
    <citation type="submission" date="2020-09" db="EMBL/GenBank/DDBJ databases">
        <title>Novel species in genus Aeromicrobium.</title>
        <authorList>
            <person name="Zhang G."/>
        </authorList>
    </citation>
    <scope>NUCLEOTIDE SEQUENCE</scope>
    <source>
        <strain evidence="7">SSW1-57</strain>
    </source>
</reference>
<dbReference type="Pfam" id="PF00155">
    <property type="entry name" value="Aminotran_1_2"/>
    <property type="match status" value="1"/>
</dbReference>
<keyword evidence="9" id="KW-1185">Reference proteome</keyword>